<protein>
    <submittedName>
        <fullName evidence="4">Uncharacterized protein</fullName>
    </submittedName>
</protein>
<keyword evidence="2" id="KW-0328">Glycosyltransferase</keyword>
<dbReference type="InterPro" id="IPR002213">
    <property type="entry name" value="UDP_glucos_trans"/>
</dbReference>
<keyword evidence="3" id="KW-0808">Transferase</keyword>
<dbReference type="PANTHER" id="PTHR48049:SF60">
    <property type="entry name" value="UDP-GLYCOSYLTRANSFERASE 91B1"/>
    <property type="match status" value="1"/>
</dbReference>
<dbReference type="PANTHER" id="PTHR48049">
    <property type="entry name" value="GLYCOSYLTRANSFERASE"/>
    <property type="match status" value="1"/>
</dbReference>
<dbReference type="OrthoDB" id="5835829at2759"/>
<dbReference type="Pfam" id="PF00201">
    <property type="entry name" value="UDPGT"/>
    <property type="match status" value="1"/>
</dbReference>
<keyword evidence="5" id="KW-1185">Reference proteome</keyword>
<dbReference type="FunFam" id="3.40.50.2000:FF:000037">
    <property type="entry name" value="Glycosyltransferase"/>
    <property type="match status" value="1"/>
</dbReference>
<dbReference type="EMBL" id="VOIH02000008">
    <property type="protein sequence ID" value="KAF3439633.1"/>
    <property type="molecule type" value="Genomic_DNA"/>
</dbReference>
<reference evidence="4" key="1">
    <citation type="submission" date="2020-03" db="EMBL/GenBank/DDBJ databases">
        <title>A high-quality chromosome-level genome assembly of a woody plant with both climbing and erect habits, Rhamnella rubrinervis.</title>
        <authorList>
            <person name="Lu Z."/>
            <person name="Yang Y."/>
            <person name="Zhu X."/>
            <person name="Sun Y."/>
        </authorList>
    </citation>
    <scope>NUCLEOTIDE SEQUENCE</scope>
    <source>
        <strain evidence="4">BYM</strain>
        <tissue evidence="4">Leaf</tissue>
    </source>
</reference>
<organism evidence="4 5">
    <name type="scientific">Rhamnella rubrinervis</name>
    <dbReference type="NCBI Taxonomy" id="2594499"/>
    <lineage>
        <taxon>Eukaryota</taxon>
        <taxon>Viridiplantae</taxon>
        <taxon>Streptophyta</taxon>
        <taxon>Embryophyta</taxon>
        <taxon>Tracheophyta</taxon>
        <taxon>Spermatophyta</taxon>
        <taxon>Magnoliopsida</taxon>
        <taxon>eudicotyledons</taxon>
        <taxon>Gunneridae</taxon>
        <taxon>Pentapetalae</taxon>
        <taxon>rosids</taxon>
        <taxon>fabids</taxon>
        <taxon>Rosales</taxon>
        <taxon>Rhamnaceae</taxon>
        <taxon>rhamnoid group</taxon>
        <taxon>Rhamneae</taxon>
        <taxon>Rhamnella</taxon>
    </lineage>
</organism>
<accession>A0A8K0GW23</accession>
<dbReference type="SUPFAM" id="SSF53756">
    <property type="entry name" value="UDP-Glycosyltransferase/glycogen phosphorylase"/>
    <property type="match status" value="1"/>
</dbReference>
<evidence type="ECO:0000313" key="4">
    <source>
        <dbReference type="EMBL" id="KAF3439633.1"/>
    </source>
</evidence>
<evidence type="ECO:0000256" key="3">
    <source>
        <dbReference type="ARBA" id="ARBA00022679"/>
    </source>
</evidence>
<evidence type="ECO:0000256" key="2">
    <source>
        <dbReference type="ARBA" id="ARBA00022676"/>
    </source>
</evidence>
<dbReference type="CDD" id="cd03784">
    <property type="entry name" value="GT1_Gtf-like"/>
    <property type="match status" value="1"/>
</dbReference>
<dbReference type="Proteomes" id="UP000796880">
    <property type="component" value="Unassembled WGS sequence"/>
</dbReference>
<comment type="caution">
    <text evidence="4">The sequence shown here is derived from an EMBL/GenBank/DDBJ whole genome shotgun (WGS) entry which is preliminary data.</text>
</comment>
<evidence type="ECO:0000313" key="5">
    <source>
        <dbReference type="Proteomes" id="UP000796880"/>
    </source>
</evidence>
<dbReference type="AlphaFoldDB" id="A0A8K0GW23"/>
<dbReference type="GO" id="GO:0035251">
    <property type="term" value="F:UDP-glucosyltransferase activity"/>
    <property type="evidence" value="ECO:0007669"/>
    <property type="project" value="InterPro"/>
</dbReference>
<gene>
    <name evidence="4" type="ORF">FNV43_RR17911</name>
</gene>
<comment type="similarity">
    <text evidence="1">Belongs to the UDP-glycosyltransferase family.</text>
</comment>
<name>A0A8K0GW23_9ROSA</name>
<dbReference type="Gene3D" id="3.40.50.2000">
    <property type="entry name" value="Glycogen Phosphorylase B"/>
    <property type="match status" value="2"/>
</dbReference>
<dbReference type="InterPro" id="IPR050481">
    <property type="entry name" value="UDP-glycosyltransf_plant"/>
</dbReference>
<sequence>MDNKKKLHIAMFPWLAYGHLMPFLEVSKFLARKGHRVTFISTPKNIQRLRSKLIPPNLSSLINFVELPLPHVDGLPKAAESTADLSIQNVPYLKKAYDLLAIPLTQFLRDSDFNWIIHDFISHWLPKIASQLGINSVYFTITNATSMAFFGPPSELTGSQRQRPEDFTVVPKWIDFPCTVAFKLHEMLTHWECMDSDVSDFQRLAEVVEGSRFVTMRTSPQFETNSVNLLQKLYGKPVVPLGFLPPSMEDINCDVQRDEKWEPLKEWLDNKNANSVFYVALGTEVSLSPAFMHELAYGIEKSRLPFIWVINNRPLVEGVVGPDIIPPGFEIRVSGRGLIWRGFAPQLRILAHPSVGGFLTHCGWSSVVEALGLGRPLILFSGASADMGLIARLMQERGLGFEIPRDDKTGSFTSDSVAELIRRVMVDEEGESVRANALAMREIFGSVELNNTCLGEFTRCLETFAA</sequence>
<proteinExistence type="inferred from homology"/>
<evidence type="ECO:0000256" key="1">
    <source>
        <dbReference type="ARBA" id="ARBA00009995"/>
    </source>
</evidence>